<feature type="transmembrane region" description="Helical" evidence="7">
    <location>
        <begin position="144"/>
        <end position="166"/>
    </location>
</feature>
<accession>A0A0L0NF70</accession>
<keyword evidence="10" id="KW-1185">Reference proteome</keyword>
<evidence type="ECO:0000256" key="2">
    <source>
        <dbReference type="ARBA" id="ARBA00022448"/>
    </source>
</evidence>
<dbReference type="Proteomes" id="UP000036947">
    <property type="component" value="Unassembled WGS sequence"/>
</dbReference>
<reference evidence="9 10" key="1">
    <citation type="journal article" date="2015" name="BMC Genomics">
        <title>The genome of the truffle-parasite Tolypocladium ophioglossoides and the evolution of antifungal peptaibiotics.</title>
        <authorList>
            <person name="Quandt C.A."/>
            <person name="Bushley K.E."/>
            <person name="Spatafora J.W."/>
        </authorList>
    </citation>
    <scope>NUCLEOTIDE SEQUENCE [LARGE SCALE GENOMIC DNA]</scope>
    <source>
        <strain evidence="9 10">CBS 100239</strain>
    </source>
</reference>
<organism evidence="9 10">
    <name type="scientific">Tolypocladium ophioglossoides (strain CBS 100239)</name>
    <name type="common">Snaketongue truffleclub</name>
    <name type="synonym">Elaphocordyceps ophioglossoides</name>
    <dbReference type="NCBI Taxonomy" id="1163406"/>
    <lineage>
        <taxon>Eukaryota</taxon>
        <taxon>Fungi</taxon>
        <taxon>Dikarya</taxon>
        <taxon>Ascomycota</taxon>
        <taxon>Pezizomycotina</taxon>
        <taxon>Sordariomycetes</taxon>
        <taxon>Hypocreomycetidae</taxon>
        <taxon>Hypocreales</taxon>
        <taxon>Ophiocordycipitaceae</taxon>
        <taxon>Tolypocladium</taxon>
    </lineage>
</organism>
<feature type="transmembrane region" description="Helical" evidence="7">
    <location>
        <begin position="175"/>
        <end position="192"/>
    </location>
</feature>
<evidence type="ECO:0000256" key="7">
    <source>
        <dbReference type="SAM" id="Phobius"/>
    </source>
</evidence>
<evidence type="ECO:0000259" key="8">
    <source>
        <dbReference type="PROSITE" id="PS50850"/>
    </source>
</evidence>
<dbReference type="Pfam" id="PF07690">
    <property type="entry name" value="MFS_1"/>
    <property type="match status" value="1"/>
</dbReference>
<dbReference type="OrthoDB" id="2962993at2759"/>
<dbReference type="SUPFAM" id="SSF103473">
    <property type="entry name" value="MFS general substrate transporter"/>
    <property type="match status" value="1"/>
</dbReference>
<evidence type="ECO:0000256" key="5">
    <source>
        <dbReference type="ARBA" id="ARBA00023136"/>
    </source>
</evidence>
<sequence length="497" mass="55410">MDKQWYVADDCLEMSSLENSFTIDSSAKDDAESQNLSKRATKDLLNKIDRHLLPLISVLYLVSCLDRSNLGNAKHAGLAEDLHMTGRDDYNIAISVFFPFYLAVQIPSNLVMKRLRPSLWISTLMLAWAIVTIFLGLVKNYTGLLVLRCALGIAQGGIFPGIVYYLTKWYKRHEYGLRIAIFFSAEVAGGSLNGFLGDSIMELDGVCGLNGWSWIFIVEGLVSLCIAGVAYWRMHDYPDSAKFLAPSEKQTVIRRLDEDASELSDLFELEYVRNALLDWKIWMLMVITVGICIPLYSIGEFLPAIIEDLGYTDERALLMAIPPHAAACLFILGGGYLADKHRQRGVYIIGFCVLAMIGFAILGAVQNSAIKYFACFLVTMGIYPIVPQDVAWNANNIGGSTKRAVGIAMHIGFGNLGGAVAGFIIREDDAPRFVSGHGILLLITAASCLLTVLMTWYLRKENARRDRIYKSPDSYTREEKTFEAEKGDRAPFFRYTI</sequence>
<name>A0A0L0NF70_TOLOC</name>
<dbReference type="FunFam" id="1.20.1250.20:FF:000018">
    <property type="entry name" value="MFS transporter permease"/>
    <property type="match status" value="1"/>
</dbReference>
<feature type="transmembrane region" description="Helical" evidence="7">
    <location>
        <begin position="437"/>
        <end position="458"/>
    </location>
</feature>
<evidence type="ECO:0000256" key="4">
    <source>
        <dbReference type="ARBA" id="ARBA00022989"/>
    </source>
</evidence>
<evidence type="ECO:0000256" key="6">
    <source>
        <dbReference type="ARBA" id="ARBA00037968"/>
    </source>
</evidence>
<evidence type="ECO:0000256" key="1">
    <source>
        <dbReference type="ARBA" id="ARBA00004141"/>
    </source>
</evidence>
<dbReference type="InterPro" id="IPR020846">
    <property type="entry name" value="MFS_dom"/>
</dbReference>
<feature type="transmembrane region" description="Helical" evidence="7">
    <location>
        <begin position="90"/>
        <end position="112"/>
    </location>
</feature>
<dbReference type="InterPro" id="IPR011701">
    <property type="entry name" value="MFS"/>
</dbReference>
<proteinExistence type="inferred from homology"/>
<keyword evidence="2" id="KW-0813">Transport</keyword>
<feature type="transmembrane region" description="Helical" evidence="7">
    <location>
        <begin position="281"/>
        <end position="299"/>
    </location>
</feature>
<dbReference type="EMBL" id="LFRF01000005">
    <property type="protein sequence ID" value="KND92688.1"/>
    <property type="molecule type" value="Genomic_DNA"/>
</dbReference>
<keyword evidence="4 7" id="KW-1133">Transmembrane helix</keyword>
<protein>
    <submittedName>
        <fullName evidence="9">Putative transporter</fullName>
    </submittedName>
</protein>
<evidence type="ECO:0000313" key="9">
    <source>
        <dbReference type="EMBL" id="KND92688.1"/>
    </source>
</evidence>
<comment type="similarity">
    <text evidence="6">Belongs to the major facilitator superfamily. Allantoate permease family.</text>
</comment>
<feature type="transmembrane region" description="Helical" evidence="7">
    <location>
        <begin position="319"/>
        <end position="338"/>
    </location>
</feature>
<dbReference type="AlphaFoldDB" id="A0A0L0NF70"/>
<keyword evidence="3 7" id="KW-0812">Transmembrane</keyword>
<dbReference type="PANTHER" id="PTHR43791:SF57">
    <property type="entry name" value="MAJOR FACILITATOR SUPERFAMILY (MFS) PROFILE DOMAIN-CONTAINING PROTEIN"/>
    <property type="match status" value="1"/>
</dbReference>
<feature type="transmembrane region" description="Helical" evidence="7">
    <location>
        <begin position="407"/>
        <end position="425"/>
    </location>
</feature>
<feature type="transmembrane region" description="Helical" evidence="7">
    <location>
        <begin position="119"/>
        <end position="138"/>
    </location>
</feature>
<keyword evidence="5 7" id="KW-0472">Membrane</keyword>
<dbReference type="GO" id="GO:0016020">
    <property type="term" value="C:membrane"/>
    <property type="evidence" value="ECO:0007669"/>
    <property type="project" value="UniProtKB-SubCell"/>
</dbReference>
<comment type="subcellular location">
    <subcellularLocation>
        <location evidence="1">Membrane</location>
        <topology evidence="1">Multi-pass membrane protein</topology>
    </subcellularLocation>
</comment>
<dbReference type="InterPro" id="IPR036259">
    <property type="entry name" value="MFS_trans_sf"/>
</dbReference>
<feature type="transmembrane region" description="Helical" evidence="7">
    <location>
        <begin position="345"/>
        <end position="363"/>
    </location>
</feature>
<feature type="transmembrane region" description="Helical" evidence="7">
    <location>
        <begin position="212"/>
        <end position="232"/>
    </location>
</feature>
<feature type="transmembrane region" description="Helical" evidence="7">
    <location>
        <begin position="369"/>
        <end position="386"/>
    </location>
</feature>
<dbReference type="FunFam" id="1.20.1250.20:FF:000068">
    <property type="entry name" value="MFS general substrate transporter"/>
    <property type="match status" value="1"/>
</dbReference>
<dbReference type="PROSITE" id="PS50850">
    <property type="entry name" value="MFS"/>
    <property type="match status" value="1"/>
</dbReference>
<evidence type="ECO:0000313" key="10">
    <source>
        <dbReference type="Proteomes" id="UP000036947"/>
    </source>
</evidence>
<feature type="domain" description="Major facilitator superfamily (MFS) profile" evidence="8">
    <location>
        <begin position="52"/>
        <end position="463"/>
    </location>
</feature>
<comment type="caution">
    <text evidence="9">The sequence shown here is derived from an EMBL/GenBank/DDBJ whole genome shotgun (WGS) entry which is preliminary data.</text>
</comment>
<dbReference type="GO" id="GO:0022857">
    <property type="term" value="F:transmembrane transporter activity"/>
    <property type="evidence" value="ECO:0007669"/>
    <property type="project" value="InterPro"/>
</dbReference>
<gene>
    <name evidence="9" type="ORF">TOPH_02727</name>
</gene>
<dbReference type="PANTHER" id="PTHR43791">
    <property type="entry name" value="PERMEASE-RELATED"/>
    <property type="match status" value="1"/>
</dbReference>
<evidence type="ECO:0000256" key="3">
    <source>
        <dbReference type="ARBA" id="ARBA00022692"/>
    </source>
</evidence>
<dbReference type="Gene3D" id="1.20.1250.20">
    <property type="entry name" value="MFS general substrate transporter like domains"/>
    <property type="match status" value="2"/>
</dbReference>